<evidence type="ECO:0000313" key="1">
    <source>
        <dbReference type="EMBL" id="GAA5798331.1"/>
    </source>
</evidence>
<dbReference type="EMBL" id="BAABUJ010000010">
    <property type="protein sequence ID" value="GAA5798331.1"/>
    <property type="molecule type" value="Genomic_DNA"/>
</dbReference>
<comment type="caution">
    <text evidence="1">The sequence shown here is derived from an EMBL/GenBank/DDBJ whole genome shotgun (WGS) entry which is preliminary data.</text>
</comment>
<protein>
    <submittedName>
        <fullName evidence="1">Uncharacterized protein</fullName>
    </submittedName>
</protein>
<dbReference type="Proteomes" id="UP001476247">
    <property type="component" value="Unassembled WGS sequence"/>
</dbReference>
<sequence>MGNNKELPLEFAFHTTNVDVKDGETTFNSLFIYPFIEAVATFVANTVTWSKAGFRRGEVPLQSMAKQLKSLEFYDEESHTHLADGLFKLYGLKGLEILLLESSGCFGNTDRVKHSFDHHKGLFGALSMLKQIADSFHKASVDSFSKIKVLFVHAAGSITFGF</sequence>
<evidence type="ECO:0000313" key="2">
    <source>
        <dbReference type="Proteomes" id="UP001476247"/>
    </source>
</evidence>
<keyword evidence="2" id="KW-1185">Reference proteome</keyword>
<reference evidence="1 2" key="1">
    <citation type="submission" date="2024-04" db="EMBL/GenBank/DDBJ databases">
        <title>genome sequences of Mucor flavus KT1a and Helicostylum pulchrum KT1b strains isolation_sourced from the surface of a dry-aged beef.</title>
        <authorList>
            <person name="Toyotome T."/>
            <person name="Hosono M."/>
            <person name="Torimaru M."/>
            <person name="Fukuda K."/>
            <person name="Mikami N."/>
        </authorList>
    </citation>
    <scope>NUCLEOTIDE SEQUENCE [LARGE SCALE GENOMIC DNA]</scope>
    <source>
        <strain evidence="1 2">KT1b</strain>
    </source>
</reference>
<gene>
    <name evidence="1" type="ORF">HPULCUR_003733</name>
</gene>
<organism evidence="1 2">
    <name type="scientific">Helicostylum pulchrum</name>
    <dbReference type="NCBI Taxonomy" id="562976"/>
    <lineage>
        <taxon>Eukaryota</taxon>
        <taxon>Fungi</taxon>
        <taxon>Fungi incertae sedis</taxon>
        <taxon>Mucoromycota</taxon>
        <taxon>Mucoromycotina</taxon>
        <taxon>Mucoromycetes</taxon>
        <taxon>Mucorales</taxon>
        <taxon>Mucorineae</taxon>
        <taxon>Mucoraceae</taxon>
        <taxon>Helicostylum</taxon>
    </lineage>
</organism>
<proteinExistence type="predicted"/>
<name>A0ABP9XU72_9FUNG</name>
<accession>A0ABP9XU72</accession>